<gene>
    <name evidence="1" type="ORF">NQ315_006097</name>
</gene>
<dbReference type="EMBL" id="JANEYG010000130">
    <property type="protein sequence ID" value="KAJ8912431.1"/>
    <property type="molecule type" value="Genomic_DNA"/>
</dbReference>
<protein>
    <submittedName>
        <fullName evidence="1">Uncharacterized protein</fullName>
    </submittedName>
</protein>
<evidence type="ECO:0000313" key="2">
    <source>
        <dbReference type="Proteomes" id="UP001159042"/>
    </source>
</evidence>
<comment type="caution">
    <text evidence="1">The sequence shown here is derived from an EMBL/GenBank/DDBJ whole genome shotgun (WGS) entry which is preliminary data.</text>
</comment>
<accession>A0AAV8VF01</accession>
<sequence length="104" mass="12413">MYSLFVEDCKEKSVPKQDIPKSWLYSDIFNTEFNPSFNQPSNDTCDFCDECIVKLKDASYLNERQLIHEEYENHLLESQRRYCEKGKDKESQGKVNGHHIQHFF</sequence>
<dbReference type="AlphaFoldDB" id="A0AAV8VF01"/>
<reference evidence="1 2" key="1">
    <citation type="journal article" date="2023" name="Insect Mol. Biol.">
        <title>Genome sequencing provides insights into the evolution of gene families encoding plant cell wall-degrading enzymes in longhorned beetles.</title>
        <authorList>
            <person name="Shin N.R."/>
            <person name="Okamura Y."/>
            <person name="Kirsch R."/>
            <person name="Pauchet Y."/>
        </authorList>
    </citation>
    <scope>NUCLEOTIDE SEQUENCE [LARGE SCALE GENOMIC DNA]</scope>
    <source>
        <strain evidence="1">EAD_L_NR</strain>
    </source>
</reference>
<name>A0AAV8VF01_9CUCU</name>
<organism evidence="1 2">
    <name type="scientific">Exocentrus adspersus</name>
    <dbReference type="NCBI Taxonomy" id="1586481"/>
    <lineage>
        <taxon>Eukaryota</taxon>
        <taxon>Metazoa</taxon>
        <taxon>Ecdysozoa</taxon>
        <taxon>Arthropoda</taxon>
        <taxon>Hexapoda</taxon>
        <taxon>Insecta</taxon>
        <taxon>Pterygota</taxon>
        <taxon>Neoptera</taxon>
        <taxon>Endopterygota</taxon>
        <taxon>Coleoptera</taxon>
        <taxon>Polyphaga</taxon>
        <taxon>Cucujiformia</taxon>
        <taxon>Chrysomeloidea</taxon>
        <taxon>Cerambycidae</taxon>
        <taxon>Lamiinae</taxon>
        <taxon>Acanthocinini</taxon>
        <taxon>Exocentrus</taxon>
    </lineage>
</organism>
<dbReference type="Proteomes" id="UP001159042">
    <property type="component" value="Unassembled WGS sequence"/>
</dbReference>
<evidence type="ECO:0000313" key="1">
    <source>
        <dbReference type="EMBL" id="KAJ8912431.1"/>
    </source>
</evidence>
<proteinExistence type="predicted"/>
<keyword evidence="2" id="KW-1185">Reference proteome</keyword>